<evidence type="ECO:0000313" key="1">
    <source>
        <dbReference type="EMBL" id="KAK3063375.1"/>
    </source>
</evidence>
<evidence type="ECO:0000313" key="2">
    <source>
        <dbReference type="Proteomes" id="UP001186974"/>
    </source>
</evidence>
<sequence>MDDPTTDIITTEDGDIDPAIAAAMGFSSFGAQAIYKKRKYNDDSVTDAMAKPGAKTGANNIELGVRRKPDSAAADPTDALRTKSKTKQPAAPSGLAAFLAHGQALPANSQPATGTMTSEAVDASMPDPASTANVPTTTLPTRPSQEAKYTNLTREDLQAWKKGIKNKDGDVAYYMPSFVVNPWKS</sequence>
<reference evidence="1" key="1">
    <citation type="submission" date="2024-09" db="EMBL/GenBank/DDBJ databases">
        <title>Black Yeasts Isolated from many extreme environments.</title>
        <authorList>
            <person name="Coleine C."/>
            <person name="Stajich J.E."/>
            <person name="Selbmann L."/>
        </authorList>
    </citation>
    <scope>NUCLEOTIDE SEQUENCE</scope>
    <source>
        <strain evidence="1">CCFEE 5737</strain>
    </source>
</reference>
<proteinExistence type="predicted"/>
<gene>
    <name evidence="1" type="ORF">LTS18_000853</name>
</gene>
<keyword evidence="2" id="KW-1185">Reference proteome</keyword>
<organism evidence="1 2">
    <name type="scientific">Coniosporium uncinatum</name>
    <dbReference type="NCBI Taxonomy" id="93489"/>
    <lineage>
        <taxon>Eukaryota</taxon>
        <taxon>Fungi</taxon>
        <taxon>Dikarya</taxon>
        <taxon>Ascomycota</taxon>
        <taxon>Pezizomycotina</taxon>
        <taxon>Dothideomycetes</taxon>
        <taxon>Dothideomycetes incertae sedis</taxon>
        <taxon>Coniosporium</taxon>
    </lineage>
</organism>
<comment type="caution">
    <text evidence="1">The sequence shown here is derived from an EMBL/GenBank/DDBJ whole genome shotgun (WGS) entry which is preliminary data.</text>
</comment>
<protein>
    <submittedName>
        <fullName evidence="1">Uncharacterized protein</fullName>
    </submittedName>
</protein>
<dbReference type="Proteomes" id="UP001186974">
    <property type="component" value="Unassembled WGS sequence"/>
</dbReference>
<dbReference type="EMBL" id="JAWDJW010006873">
    <property type="protein sequence ID" value="KAK3063375.1"/>
    <property type="molecule type" value="Genomic_DNA"/>
</dbReference>
<name>A0ACC3D857_9PEZI</name>
<accession>A0ACC3D857</accession>